<gene>
    <name evidence="7" type="ORF">SAMN04488579_11517</name>
</gene>
<evidence type="ECO:0000313" key="7">
    <source>
        <dbReference type="EMBL" id="SDY06410.1"/>
    </source>
</evidence>
<dbReference type="RefSeq" id="WP_090245780.1">
    <property type="nucleotide sequence ID" value="NZ_FNOU01000015.1"/>
</dbReference>
<evidence type="ECO:0000313" key="8">
    <source>
        <dbReference type="Proteomes" id="UP000199652"/>
    </source>
</evidence>
<sequence>MKHTYQTTGTCSKTITFEMEDDIVHNIEFTGGCSGNLQVIASLVDGCSAEEIIGKCQGITCGSRATSCGDQLARALRKAQEAEVGGR</sequence>
<dbReference type="Proteomes" id="UP000199652">
    <property type="component" value="Unassembled WGS sequence"/>
</dbReference>
<dbReference type="STRING" id="1528.SAMN04488579_11517"/>
<proteinExistence type="inferred from homology"/>
<accession>A0A1H3GTQ3</accession>
<comment type="catalytic activity">
    <reaction evidence="5">
        <text>a 2'-deoxyribonucleoside 5'-diphosphate + [thioredoxin]-disulfide + H2O = a ribonucleoside 5'-diphosphate + [thioredoxin]-dithiol</text>
        <dbReference type="Rhea" id="RHEA:23252"/>
        <dbReference type="Rhea" id="RHEA-COMP:10698"/>
        <dbReference type="Rhea" id="RHEA-COMP:10700"/>
        <dbReference type="ChEBI" id="CHEBI:15377"/>
        <dbReference type="ChEBI" id="CHEBI:29950"/>
        <dbReference type="ChEBI" id="CHEBI:50058"/>
        <dbReference type="ChEBI" id="CHEBI:57930"/>
        <dbReference type="ChEBI" id="CHEBI:73316"/>
        <dbReference type="EC" id="1.17.4.1"/>
    </reaction>
</comment>
<dbReference type="GO" id="GO:0000166">
    <property type="term" value="F:nucleotide binding"/>
    <property type="evidence" value="ECO:0007669"/>
    <property type="project" value="UniProtKB-KW"/>
</dbReference>
<keyword evidence="4" id="KW-0547">Nucleotide-binding</keyword>
<dbReference type="OrthoDB" id="9801525at2"/>
<dbReference type="AlphaFoldDB" id="A0A1H3GTQ3"/>
<evidence type="ECO:0000256" key="3">
    <source>
        <dbReference type="ARBA" id="ARBA00022634"/>
    </source>
</evidence>
<evidence type="ECO:0000256" key="2">
    <source>
        <dbReference type="ARBA" id="ARBA00012274"/>
    </source>
</evidence>
<evidence type="ECO:0000259" key="6">
    <source>
        <dbReference type="Pfam" id="PF12637"/>
    </source>
</evidence>
<dbReference type="InterPro" id="IPR024434">
    <property type="entry name" value="TSCPD_dom"/>
</dbReference>
<evidence type="ECO:0000256" key="1">
    <source>
        <dbReference type="ARBA" id="ARBA00007405"/>
    </source>
</evidence>
<dbReference type="GO" id="GO:0071897">
    <property type="term" value="P:DNA biosynthetic process"/>
    <property type="evidence" value="ECO:0007669"/>
    <property type="project" value="UniProtKB-KW"/>
</dbReference>
<dbReference type="Pfam" id="PF12637">
    <property type="entry name" value="TSCPD"/>
    <property type="match status" value="1"/>
</dbReference>
<organism evidence="7 8">
    <name type="scientific">Eubacterium barkeri</name>
    <name type="common">Clostridium barkeri</name>
    <dbReference type="NCBI Taxonomy" id="1528"/>
    <lineage>
        <taxon>Bacteria</taxon>
        <taxon>Bacillati</taxon>
        <taxon>Bacillota</taxon>
        <taxon>Clostridia</taxon>
        <taxon>Eubacteriales</taxon>
        <taxon>Eubacteriaceae</taxon>
        <taxon>Eubacterium</taxon>
    </lineage>
</organism>
<name>A0A1H3GTQ3_EUBBA</name>
<keyword evidence="3" id="KW-0237">DNA synthesis</keyword>
<protein>
    <recommendedName>
        <fullName evidence="2">ribonucleoside-diphosphate reductase</fullName>
        <ecNumber evidence="2">1.17.4.1</ecNumber>
    </recommendedName>
</protein>
<feature type="domain" description="TSCPD" evidence="6">
    <location>
        <begin position="4"/>
        <end position="79"/>
    </location>
</feature>
<dbReference type="EC" id="1.17.4.1" evidence="2"/>
<dbReference type="NCBIfam" id="TIGR03905">
    <property type="entry name" value="TIGR03905_4_Cys"/>
    <property type="match status" value="1"/>
</dbReference>
<dbReference type="GO" id="GO:0004748">
    <property type="term" value="F:ribonucleoside-diphosphate reductase activity, thioredoxin disulfide as acceptor"/>
    <property type="evidence" value="ECO:0007669"/>
    <property type="project" value="UniProtKB-EC"/>
</dbReference>
<keyword evidence="8" id="KW-1185">Reference proteome</keyword>
<reference evidence="8" key="1">
    <citation type="submission" date="2016-10" db="EMBL/GenBank/DDBJ databases">
        <authorList>
            <person name="Varghese N."/>
            <person name="Submissions S."/>
        </authorList>
    </citation>
    <scope>NUCLEOTIDE SEQUENCE [LARGE SCALE GENOMIC DNA]</scope>
    <source>
        <strain evidence="8">VPI 5359</strain>
    </source>
</reference>
<dbReference type="EMBL" id="FNOU01000015">
    <property type="protein sequence ID" value="SDY06410.1"/>
    <property type="molecule type" value="Genomic_DNA"/>
</dbReference>
<comment type="similarity">
    <text evidence="1">Belongs to the ribonucleoside diphosphate reductase class-2 family.</text>
</comment>
<evidence type="ECO:0000256" key="5">
    <source>
        <dbReference type="ARBA" id="ARBA00047754"/>
    </source>
</evidence>
<dbReference type="InterPro" id="IPR023806">
    <property type="entry name" value="CHP03905"/>
</dbReference>
<evidence type="ECO:0000256" key="4">
    <source>
        <dbReference type="ARBA" id="ARBA00022741"/>
    </source>
</evidence>